<feature type="compositionally biased region" description="Basic and acidic residues" evidence="9">
    <location>
        <begin position="592"/>
        <end position="607"/>
    </location>
</feature>
<feature type="region of interest" description="Disordered" evidence="9">
    <location>
        <begin position="67"/>
        <end position="115"/>
    </location>
</feature>
<keyword evidence="4" id="KW-0479">Metal-binding</keyword>
<keyword evidence="10" id="KW-0472">Membrane</keyword>
<dbReference type="InterPro" id="IPR002867">
    <property type="entry name" value="IBR_dom"/>
</dbReference>
<feature type="region of interest" description="Disordered" evidence="9">
    <location>
        <begin position="1"/>
        <end position="49"/>
    </location>
</feature>
<evidence type="ECO:0000256" key="6">
    <source>
        <dbReference type="ARBA" id="ARBA00022771"/>
    </source>
</evidence>
<keyword evidence="5" id="KW-0677">Repeat</keyword>
<evidence type="ECO:0000259" key="11">
    <source>
        <dbReference type="PROSITE" id="PS51873"/>
    </source>
</evidence>
<accession>A0AAN8P3A5</accession>
<evidence type="ECO:0000256" key="10">
    <source>
        <dbReference type="SAM" id="Phobius"/>
    </source>
</evidence>
<dbReference type="EMBL" id="JAVHJM010000015">
    <property type="protein sequence ID" value="KAK6497086.1"/>
    <property type="molecule type" value="Genomic_DNA"/>
</dbReference>
<keyword evidence="3" id="KW-0808">Transferase</keyword>
<proteinExistence type="predicted"/>
<evidence type="ECO:0000256" key="4">
    <source>
        <dbReference type="ARBA" id="ARBA00022723"/>
    </source>
</evidence>
<feature type="region of interest" description="Disordered" evidence="9">
    <location>
        <begin position="587"/>
        <end position="607"/>
    </location>
</feature>
<dbReference type="GO" id="GO:0008270">
    <property type="term" value="F:zinc ion binding"/>
    <property type="evidence" value="ECO:0007669"/>
    <property type="project" value="UniProtKB-KW"/>
</dbReference>
<dbReference type="InterPro" id="IPR031127">
    <property type="entry name" value="E3_UB_ligase_RBR"/>
</dbReference>
<evidence type="ECO:0000256" key="8">
    <source>
        <dbReference type="ARBA" id="ARBA00022833"/>
    </source>
</evidence>
<evidence type="ECO:0000256" key="2">
    <source>
        <dbReference type="ARBA" id="ARBA00012251"/>
    </source>
</evidence>
<dbReference type="SUPFAM" id="SSF57850">
    <property type="entry name" value="RING/U-box"/>
    <property type="match status" value="3"/>
</dbReference>
<dbReference type="AlphaFoldDB" id="A0AAN8P3A5"/>
<dbReference type="GO" id="GO:0016567">
    <property type="term" value="P:protein ubiquitination"/>
    <property type="evidence" value="ECO:0007669"/>
    <property type="project" value="InterPro"/>
</dbReference>
<name>A0AAN8P3A5_9PEZI</name>
<gene>
    <name evidence="12" type="ORF">TWF506_004567</name>
</gene>
<evidence type="ECO:0000256" key="7">
    <source>
        <dbReference type="ARBA" id="ARBA00022786"/>
    </source>
</evidence>
<feature type="compositionally biased region" description="Low complexity" evidence="9">
    <location>
        <begin position="31"/>
        <end position="49"/>
    </location>
</feature>
<reference evidence="12 13" key="1">
    <citation type="submission" date="2019-10" db="EMBL/GenBank/DDBJ databases">
        <authorList>
            <person name="Palmer J.M."/>
        </authorList>
    </citation>
    <scope>NUCLEOTIDE SEQUENCE [LARGE SCALE GENOMIC DNA]</scope>
    <source>
        <strain evidence="12 13">TWF506</strain>
    </source>
</reference>
<dbReference type="Gene3D" id="3.30.40.10">
    <property type="entry name" value="Zinc/RING finger domain, C3HC4 (zinc finger)"/>
    <property type="match status" value="1"/>
</dbReference>
<evidence type="ECO:0000256" key="5">
    <source>
        <dbReference type="ARBA" id="ARBA00022737"/>
    </source>
</evidence>
<organism evidence="12 13">
    <name type="scientific">Arthrobotrys conoides</name>
    <dbReference type="NCBI Taxonomy" id="74498"/>
    <lineage>
        <taxon>Eukaryota</taxon>
        <taxon>Fungi</taxon>
        <taxon>Dikarya</taxon>
        <taxon>Ascomycota</taxon>
        <taxon>Pezizomycotina</taxon>
        <taxon>Orbiliomycetes</taxon>
        <taxon>Orbiliales</taxon>
        <taxon>Orbiliaceae</taxon>
        <taxon>Arthrobotrys</taxon>
    </lineage>
</organism>
<feature type="compositionally biased region" description="Basic and acidic residues" evidence="9">
    <location>
        <begin position="91"/>
        <end position="115"/>
    </location>
</feature>
<sequence length="668" mass="74854">MKEHRVHRRGGGSMFVLFPQTGPKLNRPADSSSASASSSKSNATKNTKTSLDDYTWAIDGYDTATSQSKLKPFKLNRPELDPENNPWKSETTTKRTNETTVDKKSNLEDKPDNTDLKGKKKMAPFVFFKKAAAAPVGPKPKYADPAKAAIIKSLEDNATYDTLWTLCWEVNLSFMTSAPVNRSRCIKCNTALADSDGKFHSGFASIATYANCGHNSRGGFCVCKKCDEDLLFDITTVGVPCFEKGCKEELKVDRTIVSEKLAKERSGLLDEYFALLNTYHTDTFECAICLSEVDRRYQPKGKIAPDCKHAESSCCLECLKSMIDSAVRNAMWGDLKCPELDCQAALDSAAVKRYASETAYAKWEKFQLMKALEGDEEFRWCPGENFTCGHGQLHPERDSQPRIICSECDTHHCYTCRVIWHRGETCAEYQSNLATSQSEALILKTTKRCPARGCGIPIEKREACLEVSHRGGCGTNFCWDCKAIVSNDIPHSERVANRHFSTCRAMEVRHCDGVVFVDKPPREGNDKYRDGWAEDPSYERNDRRDGEHMYCRGCTRPRCKEISSGVPSTRRKIIAIPPPGNLNPTLPTRRNAVRDRGLDPNRPPARDRIQLRQRNQAAADSGALRRRYQAVALLILLVILYPLIARRFGAIGVMIATIFYAIWAARSL</sequence>
<keyword evidence="13" id="KW-1185">Reference proteome</keyword>
<dbReference type="Gene3D" id="1.20.120.1750">
    <property type="match status" value="1"/>
</dbReference>
<dbReference type="PROSITE" id="PS51873">
    <property type="entry name" value="TRIAD"/>
    <property type="match status" value="1"/>
</dbReference>
<dbReference type="GO" id="GO:0061630">
    <property type="term" value="F:ubiquitin protein ligase activity"/>
    <property type="evidence" value="ECO:0007669"/>
    <property type="project" value="UniProtKB-EC"/>
</dbReference>
<keyword evidence="7" id="KW-0833">Ubl conjugation pathway</keyword>
<dbReference type="SMART" id="SM00647">
    <property type="entry name" value="IBR"/>
    <property type="match status" value="2"/>
</dbReference>
<dbReference type="InterPro" id="IPR044066">
    <property type="entry name" value="TRIAD_supradom"/>
</dbReference>
<dbReference type="CDD" id="cd20335">
    <property type="entry name" value="BRcat_RBR"/>
    <property type="match status" value="1"/>
</dbReference>
<comment type="caution">
    <text evidence="12">The sequence shown here is derived from an EMBL/GenBank/DDBJ whole genome shotgun (WGS) entry which is preliminary data.</text>
</comment>
<dbReference type="Proteomes" id="UP001307849">
    <property type="component" value="Unassembled WGS sequence"/>
</dbReference>
<feature type="transmembrane region" description="Helical" evidence="10">
    <location>
        <begin position="630"/>
        <end position="663"/>
    </location>
</feature>
<keyword evidence="6" id="KW-0863">Zinc-finger</keyword>
<dbReference type="PANTHER" id="PTHR11685">
    <property type="entry name" value="RBR FAMILY RING FINGER AND IBR DOMAIN-CONTAINING"/>
    <property type="match status" value="1"/>
</dbReference>
<keyword evidence="10" id="KW-1133">Transmembrane helix</keyword>
<protein>
    <recommendedName>
        <fullName evidence="2">RBR-type E3 ubiquitin transferase</fullName>
        <ecNumber evidence="2">2.3.2.31</ecNumber>
    </recommendedName>
</protein>
<dbReference type="EC" id="2.3.2.31" evidence="2"/>
<feature type="compositionally biased region" description="Basic residues" evidence="9">
    <location>
        <begin position="1"/>
        <end position="10"/>
    </location>
</feature>
<evidence type="ECO:0000256" key="1">
    <source>
        <dbReference type="ARBA" id="ARBA00001798"/>
    </source>
</evidence>
<evidence type="ECO:0000313" key="12">
    <source>
        <dbReference type="EMBL" id="KAK6497086.1"/>
    </source>
</evidence>
<keyword evidence="8" id="KW-0862">Zinc</keyword>
<keyword evidence="10" id="KW-0812">Transmembrane</keyword>
<dbReference type="InterPro" id="IPR013083">
    <property type="entry name" value="Znf_RING/FYVE/PHD"/>
</dbReference>
<evidence type="ECO:0000313" key="13">
    <source>
        <dbReference type="Proteomes" id="UP001307849"/>
    </source>
</evidence>
<dbReference type="Pfam" id="PF01485">
    <property type="entry name" value="IBR"/>
    <property type="match status" value="1"/>
</dbReference>
<evidence type="ECO:0000256" key="9">
    <source>
        <dbReference type="SAM" id="MobiDB-lite"/>
    </source>
</evidence>
<comment type="catalytic activity">
    <reaction evidence="1">
        <text>[E2 ubiquitin-conjugating enzyme]-S-ubiquitinyl-L-cysteine + [acceptor protein]-L-lysine = [E2 ubiquitin-conjugating enzyme]-L-cysteine + [acceptor protein]-N(6)-ubiquitinyl-L-lysine.</text>
        <dbReference type="EC" id="2.3.2.31"/>
    </reaction>
</comment>
<evidence type="ECO:0000256" key="3">
    <source>
        <dbReference type="ARBA" id="ARBA00022679"/>
    </source>
</evidence>
<feature type="domain" description="RING-type" evidence="11">
    <location>
        <begin position="282"/>
        <end position="507"/>
    </location>
</feature>